<organism evidence="2 3">
    <name type="scientific">Plakobranchus ocellatus</name>
    <dbReference type="NCBI Taxonomy" id="259542"/>
    <lineage>
        <taxon>Eukaryota</taxon>
        <taxon>Metazoa</taxon>
        <taxon>Spiralia</taxon>
        <taxon>Lophotrochozoa</taxon>
        <taxon>Mollusca</taxon>
        <taxon>Gastropoda</taxon>
        <taxon>Heterobranchia</taxon>
        <taxon>Euthyneura</taxon>
        <taxon>Panpulmonata</taxon>
        <taxon>Sacoglossa</taxon>
        <taxon>Placobranchoidea</taxon>
        <taxon>Plakobranchidae</taxon>
        <taxon>Plakobranchus</taxon>
    </lineage>
</organism>
<dbReference type="SUPFAM" id="SSF53098">
    <property type="entry name" value="Ribonuclease H-like"/>
    <property type="match status" value="1"/>
</dbReference>
<dbReference type="InterPro" id="IPR036397">
    <property type="entry name" value="RNaseH_sf"/>
</dbReference>
<dbReference type="InterPro" id="IPR012337">
    <property type="entry name" value="RNaseH-like_sf"/>
</dbReference>
<dbReference type="PANTHER" id="PTHR37984:SF15">
    <property type="entry name" value="INTEGRASE CATALYTIC DOMAIN-CONTAINING PROTEIN"/>
    <property type="match status" value="1"/>
</dbReference>
<dbReference type="AlphaFoldDB" id="A0AAV4BW18"/>
<accession>A0AAV4BW18</accession>
<proteinExistence type="predicted"/>
<dbReference type="InterPro" id="IPR001584">
    <property type="entry name" value="Integrase_cat-core"/>
</dbReference>
<dbReference type="PANTHER" id="PTHR37984">
    <property type="entry name" value="PROTEIN CBG26694"/>
    <property type="match status" value="1"/>
</dbReference>
<evidence type="ECO:0000259" key="1">
    <source>
        <dbReference type="PROSITE" id="PS50994"/>
    </source>
</evidence>
<protein>
    <submittedName>
        <fullName evidence="2">Gypsy retrotransposon integrase-like protein 1</fullName>
    </submittedName>
</protein>
<name>A0AAV4BW18_9GAST</name>
<comment type="caution">
    <text evidence="2">The sequence shown here is derived from an EMBL/GenBank/DDBJ whole genome shotgun (WGS) entry which is preliminary data.</text>
</comment>
<evidence type="ECO:0000313" key="3">
    <source>
        <dbReference type="Proteomes" id="UP000735302"/>
    </source>
</evidence>
<sequence length="109" mass="11979">MSLIVQPFSRVVIDLVGPLPLSSNRFDYILTLIDVATRYAEAVPLKRIAAIDVADGLFSIFTRLGFPLEIQSDNSPQFISGVLKELNVLAGVKHIFSTPFHPQTNAVEP</sequence>
<reference evidence="2 3" key="1">
    <citation type="journal article" date="2021" name="Elife">
        <title>Chloroplast acquisition without the gene transfer in kleptoplastic sea slugs, Plakobranchus ocellatus.</title>
        <authorList>
            <person name="Maeda T."/>
            <person name="Takahashi S."/>
            <person name="Yoshida T."/>
            <person name="Shimamura S."/>
            <person name="Takaki Y."/>
            <person name="Nagai Y."/>
            <person name="Toyoda A."/>
            <person name="Suzuki Y."/>
            <person name="Arimoto A."/>
            <person name="Ishii H."/>
            <person name="Satoh N."/>
            <person name="Nishiyama T."/>
            <person name="Hasebe M."/>
            <person name="Maruyama T."/>
            <person name="Minagawa J."/>
            <person name="Obokata J."/>
            <person name="Shigenobu S."/>
        </authorList>
    </citation>
    <scope>NUCLEOTIDE SEQUENCE [LARGE SCALE GENOMIC DNA]</scope>
</reference>
<feature type="domain" description="Integrase catalytic" evidence="1">
    <location>
        <begin position="3"/>
        <end position="109"/>
    </location>
</feature>
<dbReference type="GO" id="GO:0015074">
    <property type="term" value="P:DNA integration"/>
    <property type="evidence" value="ECO:0007669"/>
    <property type="project" value="InterPro"/>
</dbReference>
<dbReference type="Gene3D" id="3.30.420.10">
    <property type="entry name" value="Ribonuclease H-like superfamily/Ribonuclease H"/>
    <property type="match status" value="1"/>
</dbReference>
<keyword evidence="3" id="KW-1185">Reference proteome</keyword>
<dbReference type="Proteomes" id="UP000735302">
    <property type="component" value="Unassembled WGS sequence"/>
</dbReference>
<dbReference type="InterPro" id="IPR050951">
    <property type="entry name" value="Retrovirus_Pol_polyprotein"/>
</dbReference>
<dbReference type="EMBL" id="BLXT01005617">
    <property type="protein sequence ID" value="GFO24726.1"/>
    <property type="molecule type" value="Genomic_DNA"/>
</dbReference>
<dbReference type="PROSITE" id="PS50994">
    <property type="entry name" value="INTEGRASE"/>
    <property type="match status" value="1"/>
</dbReference>
<evidence type="ECO:0000313" key="2">
    <source>
        <dbReference type="EMBL" id="GFO24726.1"/>
    </source>
</evidence>
<gene>
    <name evidence="2" type="ORF">PoB_005123100</name>
</gene>
<dbReference type="GO" id="GO:0003676">
    <property type="term" value="F:nucleic acid binding"/>
    <property type="evidence" value="ECO:0007669"/>
    <property type="project" value="InterPro"/>
</dbReference>
<dbReference type="Pfam" id="PF00665">
    <property type="entry name" value="rve"/>
    <property type="match status" value="1"/>
</dbReference>